<feature type="region of interest" description="Disordered" evidence="2">
    <location>
        <begin position="410"/>
        <end position="430"/>
    </location>
</feature>
<organism evidence="3 4">
    <name type="scientific">Pseudallescheria apiosperma</name>
    <name type="common">Scedosporium apiospermum</name>
    <dbReference type="NCBI Taxonomy" id="563466"/>
    <lineage>
        <taxon>Eukaryota</taxon>
        <taxon>Fungi</taxon>
        <taxon>Dikarya</taxon>
        <taxon>Ascomycota</taxon>
        <taxon>Pezizomycotina</taxon>
        <taxon>Sordariomycetes</taxon>
        <taxon>Hypocreomycetidae</taxon>
        <taxon>Microascales</taxon>
        <taxon>Microascaceae</taxon>
        <taxon>Scedosporium</taxon>
    </lineage>
</organism>
<feature type="compositionally biased region" description="Basic and acidic residues" evidence="2">
    <location>
        <begin position="531"/>
        <end position="544"/>
    </location>
</feature>
<accession>A0A084GFE1</accession>
<sequence>MENNPNFSSSPPGSARPLNICSPDRVNQQRPHSALMSTIRNELRDSSVHEKISQFNSLASHGKQLERKTADAALTRALIGREEAENEVRRTREENRLLRKALEDGKEREKRVSERMEQVMDQYIRLKEMHQHTQAIWEKEIRRQRKEYFKAHSVGVKHAEELKLAKESLKTAESSLVKEKERSRAREQEAFKARYQIVGVQEQLEQALERVKVVEQERDAFKTLAKNEEVARIAAEGCIPLPPADDADDEFASPKKKPRASLSVVDIVSSAASEQEIEDLSLQLEWEKKRADRAQEHVDFLLAECELRSCPCARSNRRTTLLSPRRMRPQNIEILDAADLAILSKRAADAEMAIPELEAQARAPIQEEEQEAVVALEPKPKPKEKRRSTIFCPKEGIFRTISQEEAEALEKVEEDTYTEPPTPVEPRPDHPKYARTPSVDPPSFALLAQERTSLLSLLNAPHEDMHDDYTDDLPSIPTMSDMSNEDNARCIVYEDENATPRAQMQIDTTDVSRPHTSAAFYTVTTTTTVPLRDDKIPDESDFQNRVRSQSRGSQSSFDASNPALTPTMTREQALAQIRERRGRARSAAQGAATPRRQMVKGVERRDMSAPMARLANKSRS</sequence>
<evidence type="ECO:0000256" key="2">
    <source>
        <dbReference type="SAM" id="MobiDB-lite"/>
    </source>
</evidence>
<dbReference type="Proteomes" id="UP000028545">
    <property type="component" value="Unassembled WGS sequence"/>
</dbReference>
<name>A0A084GFE1_PSEDA</name>
<feature type="coiled-coil region" evidence="1">
    <location>
        <begin position="162"/>
        <end position="224"/>
    </location>
</feature>
<dbReference type="PANTHER" id="PTHR42041:SF1">
    <property type="entry name" value="DNA ENDONUCLEASE ACTIVATOR CTP1 C-TERMINAL DOMAIN-CONTAINING PROTEIN"/>
    <property type="match status" value="1"/>
</dbReference>
<keyword evidence="4" id="KW-1185">Reference proteome</keyword>
<keyword evidence="1" id="KW-0175">Coiled coil</keyword>
<comment type="caution">
    <text evidence="3">The sequence shown here is derived from an EMBL/GenBank/DDBJ whole genome shotgun (WGS) entry which is preliminary data.</text>
</comment>
<dbReference type="HOGENOM" id="CLU_014569_0_0_1"/>
<dbReference type="KEGG" id="sapo:SAPIO_CDS0898"/>
<proteinExistence type="predicted"/>
<feature type="region of interest" description="Disordered" evidence="2">
    <location>
        <begin position="531"/>
        <end position="620"/>
    </location>
</feature>
<dbReference type="PANTHER" id="PTHR42041">
    <property type="entry name" value="DNA ENDONUCLEASE ACTIVATOR CTP1 C-TERMINAL DOMAIN-CONTAINING PROTEIN"/>
    <property type="match status" value="1"/>
</dbReference>
<dbReference type="OMA" id="CSCRIAE"/>
<feature type="compositionally biased region" description="Low complexity" evidence="2">
    <location>
        <begin position="1"/>
        <end position="12"/>
    </location>
</feature>
<feature type="compositionally biased region" description="Low complexity" evidence="2">
    <location>
        <begin position="545"/>
        <end position="556"/>
    </location>
</feature>
<protein>
    <submittedName>
        <fullName evidence="3">Uncharacterized protein</fullName>
    </submittedName>
</protein>
<dbReference type="GeneID" id="27719050"/>
<feature type="compositionally biased region" description="Polar residues" evidence="2">
    <location>
        <begin position="557"/>
        <end position="570"/>
    </location>
</feature>
<dbReference type="RefSeq" id="XP_016645852.1">
    <property type="nucleotide sequence ID" value="XM_016783578.1"/>
</dbReference>
<gene>
    <name evidence="3" type="ORF">SAPIO_CDS0898</name>
</gene>
<dbReference type="EMBL" id="JOWA01000044">
    <property type="protein sequence ID" value="KEZ46053.1"/>
    <property type="molecule type" value="Genomic_DNA"/>
</dbReference>
<reference evidence="3 4" key="1">
    <citation type="journal article" date="2014" name="Genome Announc.">
        <title>Draft genome sequence of the pathogenic fungus Scedosporium apiospermum.</title>
        <authorList>
            <person name="Vandeputte P."/>
            <person name="Ghamrawi S."/>
            <person name="Rechenmann M."/>
            <person name="Iltis A."/>
            <person name="Giraud S."/>
            <person name="Fleury M."/>
            <person name="Thornton C."/>
            <person name="Delhaes L."/>
            <person name="Meyer W."/>
            <person name="Papon N."/>
            <person name="Bouchara J.P."/>
        </authorList>
    </citation>
    <scope>NUCLEOTIDE SEQUENCE [LARGE SCALE GENOMIC DNA]</scope>
    <source>
        <strain evidence="3 4">IHEM 14462</strain>
    </source>
</reference>
<feature type="coiled-coil region" evidence="1">
    <location>
        <begin position="74"/>
        <end position="108"/>
    </location>
</feature>
<dbReference type="OrthoDB" id="4495335at2759"/>
<dbReference type="AlphaFoldDB" id="A0A084GFE1"/>
<feature type="compositionally biased region" description="Low complexity" evidence="2">
    <location>
        <begin position="585"/>
        <end position="595"/>
    </location>
</feature>
<dbReference type="VEuPathDB" id="FungiDB:SAPIO_CDS0898"/>
<evidence type="ECO:0000313" key="3">
    <source>
        <dbReference type="EMBL" id="KEZ46053.1"/>
    </source>
</evidence>
<evidence type="ECO:0000313" key="4">
    <source>
        <dbReference type="Proteomes" id="UP000028545"/>
    </source>
</evidence>
<feature type="region of interest" description="Disordered" evidence="2">
    <location>
        <begin position="1"/>
        <end position="31"/>
    </location>
</feature>
<evidence type="ECO:0000256" key="1">
    <source>
        <dbReference type="SAM" id="Coils"/>
    </source>
</evidence>